<evidence type="ECO:0000313" key="3">
    <source>
        <dbReference type="Proteomes" id="UP000276133"/>
    </source>
</evidence>
<sequence length="119" mass="14245">MVLRSNSNVMVLLKILIQKNIFKSRILNFQYTLIGIENSILFFPIFQFETVINQKDSQMDTLSNDVFDLSIINVYKDFKKHYQTLQTQYENEKTLRQELTKKMDIYERLSNVYAKTNVF</sequence>
<reference evidence="2 3" key="1">
    <citation type="journal article" date="2018" name="Sci. Rep.">
        <title>Genomic signatures of local adaptation to the degree of environmental predictability in rotifers.</title>
        <authorList>
            <person name="Franch-Gras L."/>
            <person name="Hahn C."/>
            <person name="Garcia-Roger E.M."/>
            <person name="Carmona M.J."/>
            <person name="Serra M."/>
            <person name="Gomez A."/>
        </authorList>
    </citation>
    <scope>NUCLEOTIDE SEQUENCE [LARGE SCALE GENOMIC DNA]</scope>
    <source>
        <strain evidence="2">HYR1</strain>
    </source>
</reference>
<gene>
    <name evidence="2" type="ORF">BpHYR1_034441</name>
</gene>
<feature type="coiled-coil region" evidence="1">
    <location>
        <begin position="82"/>
        <end position="109"/>
    </location>
</feature>
<proteinExistence type="predicted"/>
<keyword evidence="3" id="KW-1185">Reference proteome</keyword>
<dbReference type="AlphaFoldDB" id="A0A3M7QZ53"/>
<comment type="caution">
    <text evidence="2">The sequence shown here is derived from an EMBL/GenBank/DDBJ whole genome shotgun (WGS) entry which is preliminary data.</text>
</comment>
<organism evidence="2 3">
    <name type="scientific">Brachionus plicatilis</name>
    <name type="common">Marine rotifer</name>
    <name type="synonym">Brachionus muelleri</name>
    <dbReference type="NCBI Taxonomy" id="10195"/>
    <lineage>
        <taxon>Eukaryota</taxon>
        <taxon>Metazoa</taxon>
        <taxon>Spiralia</taxon>
        <taxon>Gnathifera</taxon>
        <taxon>Rotifera</taxon>
        <taxon>Eurotatoria</taxon>
        <taxon>Monogononta</taxon>
        <taxon>Pseudotrocha</taxon>
        <taxon>Ploima</taxon>
        <taxon>Brachionidae</taxon>
        <taxon>Brachionus</taxon>
    </lineage>
</organism>
<dbReference type="Proteomes" id="UP000276133">
    <property type="component" value="Unassembled WGS sequence"/>
</dbReference>
<keyword evidence="1" id="KW-0175">Coiled coil</keyword>
<evidence type="ECO:0000313" key="2">
    <source>
        <dbReference type="EMBL" id="RNA16255.1"/>
    </source>
</evidence>
<accession>A0A3M7QZ53</accession>
<evidence type="ECO:0000256" key="1">
    <source>
        <dbReference type="SAM" id="Coils"/>
    </source>
</evidence>
<protein>
    <submittedName>
        <fullName evidence="2">Uncharacterized protein</fullName>
    </submittedName>
</protein>
<dbReference type="EMBL" id="REGN01004750">
    <property type="protein sequence ID" value="RNA16255.1"/>
    <property type="molecule type" value="Genomic_DNA"/>
</dbReference>
<name>A0A3M7QZ53_BRAPC</name>